<dbReference type="Proteomes" id="UP000078529">
    <property type="component" value="Unassembled WGS sequence"/>
</dbReference>
<evidence type="ECO:0000313" key="1">
    <source>
        <dbReference type="EMBL" id="KTQ95475.1"/>
    </source>
</evidence>
<dbReference type="RefSeq" id="WP_058602516.1">
    <property type="nucleotide sequence ID" value="NZ_LDPZ01000022.1"/>
</dbReference>
<accession>A0A175R8D0</accession>
<evidence type="ECO:0000313" key="4">
    <source>
        <dbReference type="Proteomes" id="UP000078529"/>
    </source>
</evidence>
<dbReference type="EMBL" id="LDQA01000089">
    <property type="protein sequence ID" value="KTR02168.1"/>
    <property type="molecule type" value="Genomic_DNA"/>
</dbReference>
<protein>
    <submittedName>
        <fullName evidence="1">Uncharacterized protein</fullName>
    </submittedName>
</protein>
<keyword evidence="4" id="KW-1185">Reference proteome</keyword>
<dbReference type="Proteomes" id="UP000078272">
    <property type="component" value="Unassembled WGS sequence"/>
</dbReference>
<dbReference type="AlphaFoldDB" id="A0A175R8D0"/>
<dbReference type="OrthoDB" id="7908735at2"/>
<sequence length="83" mass="9153">MSADPELSRLIADVIDAGLLMPGSREMVVAQRVASDGQRSLSIEDRRVWESGVLPILAQPIDIQIAVRALVRRSHRLPRRAVA</sequence>
<organism evidence="1 3">
    <name type="scientific">Aureimonas ureilytica</name>
    <dbReference type="NCBI Taxonomy" id="401562"/>
    <lineage>
        <taxon>Bacteria</taxon>
        <taxon>Pseudomonadati</taxon>
        <taxon>Pseudomonadota</taxon>
        <taxon>Alphaproteobacteria</taxon>
        <taxon>Hyphomicrobiales</taxon>
        <taxon>Aurantimonadaceae</taxon>
        <taxon>Aureimonas</taxon>
    </lineage>
</organism>
<evidence type="ECO:0000313" key="2">
    <source>
        <dbReference type="EMBL" id="KTR02168.1"/>
    </source>
</evidence>
<name>A0A175R8D0_9HYPH</name>
<comment type="caution">
    <text evidence="1">The sequence shown here is derived from an EMBL/GenBank/DDBJ whole genome shotgun (WGS) entry which is preliminary data.</text>
</comment>
<reference evidence="3 4" key="1">
    <citation type="journal article" date="2016" name="Front. Microbiol.">
        <title>Genomic Resource of Rice Seed Associated Bacteria.</title>
        <authorList>
            <person name="Midha S."/>
            <person name="Bansal K."/>
            <person name="Sharma S."/>
            <person name="Kumar N."/>
            <person name="Patil P.P."/>
            <person name="Chaudhry V."/>
            <person name="Patil P.B."/>
        </authorList>
    </citation>
    <scope>NUCLEOTIDE SEQUENCE [LARGE SCALE GENOMIC DNA]</scope>
    <source>
        <strain evidence="1 3">NS226</strain>
        <strain evidence="2 4">NS365</strain>
    </source>
</reference>
<dbReference type="PATRIC" id="fig|401562.3.peg.1826"/>
<proteinExistence type="predicted"/>
<dbReference type="EMBL" id="LDPZ01000022">
    <property type="protein sequence ID" value="KTQ95475.1"/>
    <property type="molecule type" value="Genomic_DNA"/>
</dbReference>
<evidence type="ECO:0000313" key="3">
    <source>
        <dbReference type="Proteomes" id="UP000078272"/>
    </source>
</evidence>
<gene>
    <name evidence="1" type="ORF">NS226_11520</name>
    <name evidence="2" type="ORF">NS365_22455</name>
</gene>